<keyword evidence="3" id="KW-1185">Reference proteome</keyword>
<feature type="region of interest" description="Disordered" evidence="1">
    <location>
        <begin position="300"/>
        <end position="333"/>
    </location>
</feature>
<dbReference type="InterPro" id="IPR036910">
    <property type="entry name" value="HMG_box_dom_sf"/>
</dbReference>
<dbReference type="Gene3D" id="1.10.30.10">
    <property type="entry name" value="High mobility group box domain"/>
    <property type="match status" value="1"/>
</dbReference>
<accession>A0A8H7QHD9</accession>
<organism evidence="2 3">
    <name type="scientific">Mucor saturninus</name>
    <dbReference type="NCBI Taxonomy" id="64648"/>
    <lineage>
        <taxon>Eukaryota</taxon>
        <taxon>Fungi</taxon>
        <taxon>Fungi incertae sedis</taxon>
        <taxon>Mucoromycota</taxon>
        <taxon>Mucoromycotina</taxon>
        <taxon>Mucoromycetes</taxon>
        <taxon>Mucorales</taxon>
        <taxon>Mucorineae</taxon>
        <taxon>Mucoraceae</taxon>
        <taxon>Mucor</taxon>
    </lineage>
</organism>
<evidence type="ECO:0000313" key="2">
    <source>
        <dbReference type="EMBL" id="KAG2191506.1"/>
    </source>
</evidence>
<comment type="caution">
    <text evidence="2">The sequence shown here is derived from an EMBL/GenBank/DDBJ whole genome shotgun (WGS) entry which is preliminary data.</text>
</comment>
<dbReference type="AlphaFoldDB" id="A0A8H7QHD9"/>
<evidence type="ECO:0000256" key="1">
    <source>
        <dbReference type="SAM" id="MobiDB-lite"/>
    </source>
</evidence>
<gene>
    <name evidence="2" type="ORF">INT47_005120</name>
</gene>
<name>A0A8H7QHD9_9FUNG</name>
<feature type="compositionally biased region" description="Low complexity" evidence="1">
    <location>
        <begin position="302"/>
        <end position="322"/>
    </location>
</feature>
<proteinExistence type="predicted"/>
<protein>
    <submittedName>
        <fullName evidence="2">Uncharacterized protein</fullName>
    </submittedName>
</protein>
<sequence length="333" mass="37256">MCKNLGNTATISIIQEAIGKHYISEIPLLEKHRAVNSYNVFCQQERARVNAEKLAVENSFTETSSVDDSFVSLTPRILSERYKSQTEEDMEVLKEMVSSAEEGKGCESALKSGLTNPMIRKTFMNYLTAMHHFHDMETAVIFGSGKSWGSIAVGENIEKAVLQRWKKEVRMLVNPVIIEDKKGKCKLENKATRNTAAAKEQTRQITEVKDAIRTLLNAQCGTSYNVLHWSKMVKAETLGAVVPLLKLSVVKNWPLDHFDVLEIKKARNIRKIKASLSCLEFRLTRHFNSRLAMLISDVPSATTSTEPSDVTSSEPSVVTSTEQSDMAVDNVNE</sequence>
<dbReference type="EMBL" id="JAEPRD010000398">
    <property type="protein sequence ID" value="KAG2191506.1"/>
    <property type="molecule type" value="Genomic_DNA"/>
</dbReference>
<reference evidence="2" key="1">
    <citation type="submission" date="2020-12" db="EMBL/GenBank/DDBJ databases">
        <title>Metabolic potential, ecology and presence of endohyphal bacteria is reflected in genomic diversity of Mucoromycotina.</title>
        <authorList>
            <person name="Muszewska A."/>
            <person name="Okrasinska A."/>
            <person name="Steczkiewicz K."/>
            <person name="Drgas O."/>
            <person name="Orlowska M."/>
            <person name="Perlinska-Lenart U."/>
            <person name="Aleksandrzak-Piekarczyk T."/>
            <person name="Szatraj K."/>
            <person name="Zielenkiewicz U."/>
            <person name="Pilsyk S."/>
            <person name="Malc E."/>
            <person name="Mieczkowski P."/>
            <person name="Kruszewska J.S."/>
            <person name="Biernat P."/>
            <person name="Pawlowska J."/>
        </authorList>
    </citation>
    <scope>NUCLEOTIDE SEQUENCE</scope>
    <source>
        <strain evidence="2">WA0000017839</strain>
    </source>
</reference>
<evidence type="ECO:0000313" key="3">
    <source>
        <dbReference type="Proteomes" id="UP000603453"/>
    </source>
</evidence>
<dbReference type="Proteomes" id="UP000603453">
    <property type="component" value="Unassembled WGS sequence"/>
</dbReference>